<dbReference type="AlphaFoldDB" id="A0A1E1MFF2"/>
<evidence type="ECO:0000313" key="2">
    <source>
        <dbReference type="Proteomes" id="UP000177625"/>
    </source>
</evidence>
<accession>A0A1E1MFF2</accession>
<proteinExistence type="predicted"/>
<dbReference type="Proteomes" id="UP000177625">
    <property type="component" value="Unassembled WGS sequence"/>
</dbReference>
<gene>
    <name evidence="1" type="ORF">RSE6_08437</name>
</gene>
<keyword evidence="2" id="KW-1185">Reference proteome</keyword>
<sequence length="267" mass="29568">MSLGGPKLGYTSKYKNGSGTFHFSKQEKRKAVHIEAPIIPGTEEEADHHRAGVAIGRGITPKHSDQHIDSAVYHETGPEDLPKAKDLFIAVENHANLVKPGYDNHGAGMESPPDVIVHQPEEDPLYSFSVDSPKLNRRSRLYRWSKKCIEELLKRVREQVETTIGTGMNKKEAARPNQPVISEYNNPQSYPYRHARESIFTTLSAETFPELGRPSSSFNTILQRPPTPSPNHFKSTALDQIISDRAARSTGLLDDVLAAGCVGFSSN</sequence>
<evidence type="ECO:0000313" key="1">
    <source>
        <dbReference type="EMBL" id="CZT47828.1"/>
    </source>
</evidence>
<name>A0A1E1MFF2_RHYSE</name>
<protein>
    <submittedName>
        <fullName evidence="1">Uncharacterized protein</fullName>
    </submittedName>
</protein>
<dbReference type="EMBL" id="FJVC01000308">
    <property type="protein sequence ID" value="CZT47828.1"/>
    <property type="molecule type" value="Genomic_DNA"/>
</dbReference>
<reference evidence="2" key="1">
    <citation type="submission" date="2016-03" db="EMBL/GenBank/DDBJ databases">
        <authorList>
            <person name="Guldener U."/>
        </authorList>
    </citation>
    <scope>NUCLEOTIDE SEQUENCE [LARGE SCALE GENOMIC DNA]</scope>
</reference>
<organism evidence="1 2">
    <name type="scientific">Rhynchosporium secalis</name>
    <name type="common">Barley scald fungus</name>
    <dbReference type="NCBI Taxonomy" id="38038"/>
    <lineage>
        <taxon>Eukaryota</taxon>
        <taxon>Fungi</taxon>
        <taxon>Dikarya</taxon>
        <taxon>Ascomycota</taxon>
        <taxon>Pezizomycotina</taxon>
        <taxon>Leotiomycetes</taxon>
        <taxon>Helotiales</taxon>
        <taxon>Ploettnerulaceae</taxon>
        <taxon>Rhynchosporium</taxon>
    </lineage>
</organism>